<organism evidence="2 3">
    <name type="scientific">Pseudomonas mosselii</name>
    <dbReference type="NCBI Taxonomy" id="78327"/>
    <lineage>
        <taxon>Bacteria</taxon>
        <taxon>Pseudomonadati</taxon>
        <taxon>Pseudomonadota</taxon>
        <taxon>Gammaproteobacteria</taxon>
        <taxon>Pseudomonadales</taxon>
        <taxon>Pseudomonadaceae</taxon>
        <taxon>Pseudomonas</taxon>
    </lineage>
</organism>
<gene>
    <name evidence="2" type="ORF">FEM01_04315</name>
</gene>
<dbReference type="AlphaFoldDB" id="A0A5R8ZI09"/>
<reference evidence="2 3" key="1">
    <citation type="submission" date="2019-05" db="EMBL/GenBank/DDBJ databases">
        <title>Pseudomonas sp. SC006 isolated from lettuce that can produce HBGAs.</title>
        <authorList>
            <person name="Wang D."/>
            <person name="Liao N."/>
            <person name="Liu D."/>
            <person name="Zhang Z."/>
            <person name="Zou S."/>
        </authorList>
    </citation>
    <scope>NUCLEOTIDE SEQUENCE [LARGE SCALE GENOMIC DNA]</scope>
    <source>
        <strain evidence="2 3">SC006</strain>
    </source>
</reference>
<dbReference type="EMBL" id="VAUO01000001">
    <property type="protein sequence ID" value="TLP65408.1"/>
    <property type="molecule type" value="Genomic_DNA"/>
</dbReference>
<accession>A0A5R8ZI09</accession>
<proteinExistence type="predicted"/>
<feature type="compositionally biased region" description="Polar residues" evidence="1">
    <location>
        <begin position="22"/>
        <end position="35"/>
    </location>
</feature>
<feature type="region of interest" description="Disordered" evidence="1">
    <location>
        <begin position="1"/>
        <end position="35"/>
    </location>
</feature>
<comment type="caution">
    <text evidence="2">The sequence shown here is derived from an EMBL/GenBank/DDBJ whole genome shotgun (WGS) entry which is preliminary data.</text>
</comment>
<keyword evidence="3" id="KW-1185">Reference proteome</keyword>
<evidence type="ECO:0000256" key="1">
    <source>
        <dbReference type="SAM" id="MobiDB-lite"/>
    </source>
</evidence>
<dbReference type="RefSeq" id="WP_138218031.1">
    <property type="nucleotide sequence ID" value="NZ_VAUO01000001.1"/>
</dbReference>
<evidence type="ECO:0000313" key="3">
    <source>
        <dbReference type="Proteomes" id="UP000309819"/>
    </source>
</evidence>
<sequence>MNQNGAHVAGKPATWALPGSRFNHSNAHNDSSRQNNVLPSQIAIRHGFLGYSIFNFALRKLNGANLKATQTPFKLSFEYLLHAPETK</sequence>
<dbReference type="Proteomes" id="UP000309819">
    <property type="component" value="Unassembled WGS sequence"/>
</dbReference>
<evidence type="ECO:0000313" key="2">
    <source>
        <dbReference type="EMBL" id="TLP65408.1"/>
    </source>
</evidence>
<protein>
    <submittedName>
        <fullName evidence="2">Uncharacterized protein</fullName>
    </submittedName>
</protein>
<name>A0A5R8ZI09_9PSED</name>